<dbReference type="Proteomes" id="UP001232148">
    <property type="component" value="Unassembled WGS sequence"/>
</dbReference>
<name>A0AAD9M2I3_9PEZI</name>
<protein>
    <submittedName>
        <fullName evidence="1">Uncharacterized protein</fullName>
    </submittedName>
</protein>
<evidence type="ECO:0000313" key="1">
    <source>
        <dbReference type="EMBL" id="KAK2029607.1"/>
    </source>
</evidence>
<gene>
    <name evidence="1" type="ORF">LX32DRAFT_350373</name>
</gene>
<proteinExistence type="predicted"/>
<organism evidence="1 2">
    <name type="scientific">Colletotrichum zoysiae</name>
    <dbReference type="NCBI Taxonomy" id="1216348"/>
    <lineage>
        <taxon>Eukaryota</taxon>
        <taxon>Fungi</taxon>
        <taxon>Dikarya</taxon>
        <taxon>Ascomycota</taxon>
        <taxon>Pezizomycotina</taxon>
        <taxon>Sordariomycetes</taxon>
        <taxon>Hypocreomycetidae</taxon>
        <taxon>Glomerellales</taxon>
        <taxon>Glomerellaceae</taxon>
        <taxon>Colletotrichum</taxon>
        <taxon>Colletotrichum graminicola species complex</taxon>
    </lineage>
</organism>
<dbReference type="EMBL" id="MU842861">
    <property type="protein sequence ID" value="KAK2029607.1"/>
    <property type="molecule type" value="Genomic_DNA"/>
</dbReference>
<evidence type="ECO:0000313" key="2">
    <source>
        <dbReference type="Proteomes" id="UP001232148"/>
    </source>
</evidence>
<dbReference type="AlphaFoldDB" id="A0AAD9M2I3"/>
<reference evidence="1" key="1">
    <citation type="submission" date="2021-06" db="EMBL/GenBank/DDBJ databases">
        <title>Comparative genomics, transcriptomics and evolutionary studies reveal genomic signatures of adaptation to plant cell wall in hemibiotrophic fungi.</title>
        <authorList>
            <consortium name="DOE Joint Genome Institute"/>
            <person name="Baroncelli R."/>
            <person name="Diaz J.F."/>
            <person name="Benocci T."/>
            <person name="Peng M."/>
            <person name="Battaglia E."/>
            <person name="Haridas S."/>
            <person name="Andreopoulos W."/>
            <person name="Labutti K."/>
            <person name="Pangilinan J."/>
            <person name="Floch G.L."/>
            <person name="Makela M.R."/>
            <person name="Henrissat B."/>
            <person name="Grigoriev I.V."/>
            <person name="Crouch J.A."/>
            <person name="De Vries R.P."/>
            <person name="Sukno S.A."/>
            <person name="Thon M.R."/>
        </authorList>
    </citation>
    <scope>NUCLEOTIDE SEQUENCE</scope>
    <source>
        <strain evidence="1">MAFF235873</strain>
    </source>
</reference>
<comment type="caution">
    <text evidence="1">The sequence shown here is derived from an EMBL/GenBank/DDBJ whole genome shotgun (WGS) entry which is preliminary data.</text>
</comment>
<sequence>MGNELFVAYVGSLTPHIHFHSHSLSLSFSFRIHSRYTLSFAHAYQSISSPPFQDIRHAACGMLRVCLYTQQSITARCHAMRRHVRTHGDYVASIALGTLVPVACLGPPGHGRLARRNPLSARFLAVDQPPGHLGIPLISRITYYSVVIVHTYICIRSLCRSPLNRTCAPAMLVSSPLSFAAIPSLILSRCFSRRIHHEAFEEEDERSSVFSLKSPSSTHPIRRELAA</sequence>
<accession>A0AAD9M2I3</accession>
<keyword evidence="2" id="KW-1185">Reference proteome</keyword>